<feature type="region of interest" description="Disordered" evidence="5">
    <location>
        <begin position="497"/>
        <end position="516"/>
    </location>
</feature>
<keyword evidence="4" id="KW-0865">Zymogen</keyword>
<dbReference type="InterPro" id="IPR029055">
    <property type="entry name" value="Ntn_hydrolases_N"/>
</dbReference>
<reference evidence="6" key="1">
    <citation type="submission" date="2022-11" db="EMBL/GenBank/DDBJ databases">
        <authorList>
            <person name="Mo P."/>
        </authorList>
    </citation>
    <scope>NUCLEOTIDE SEQUENCE</scope>
    <source>
        <strain evidence="6">HUAS 11-8</strain>
    </source>
</reference>
<evidence type="ECO:0000256" key="3">
    <source>
        <dbReference type="ARBA" id="ARBA00022801"/>
    </source>
</evidence>
<evidence type="ECO:0000256" key="5">
    <source>
        <dbReference type="SAM" id="MobiDB-lite"/>
    </source>
</evidence>
<dbReference type="PANTHER" id="PTHR43199">
    <property type="entry name" value="GLUTATHIONE HYDROLASE"/>
    <property type="match status" value="1"/>
</dbReference>
<comment type="similarity">
    <text evidence="1">Belongs to the gamma-glutamyltransferase family.</text>
</comment>
<dbReference type="PRINTS" id="PR01210">
    <property type="entry name" value="GGTRANSPTASE"/>
</dbReference>
<keyword evidence="2 6" id="KW-0808">Transferase</keyword>
<keyword evidence="3" id="KW-0378">Hydrolase</keyword>
<evidence type="ECO:0000313" key="7">
    <source>
        <dbReference type="Proteomes" id="UP001163203"/>
    </source>
</evidence>
<name>A0ABY7B1C0_9PSEU</name>
<dbReference type="EMBL" id="CP113836">
    <property type="protein sequence ID" value="WAL64711.1"/>
    <property type="molecule type" value="Genomic_DNA"/>
</dbReference>
<dbReference type="Gene3D" id="3.60.20.40">
    <property type="match status" value="1"/>
</dbReference>
<dbReference type="GO" id="GO:0103068">
    <property type="term" value="F:leukotriene C4 gamma-glutamyl transferase activity"/>
    <property type="evidence" value="ECO:0007669"/>
    <property type="project" value="UniProtKB-EC"/>
</dbReference>
<dbReference type="InterPro" id="IPR051792">
    <property type="entry name" value="GGT_bact"/>
</dbReference>
<evidence type="ECO:0000313" key="6">
    <source>
        <dbReference type="EMBL" id="WAL64711.1"/>
    </source>
</evidence>
<dbReference type="EC" id="2.3.2.2" evidence="6"/>
<dbReference type="SUPFAM" id="SSF56235">
    <property type="entry name" value="N-terminal nucleophile aminohydrolases (Ntn hydrolases)"/>
    <property type="match status" value="1"/>
</dbReference>
<organism evidence="6 7">
    <name type="scientific">Amycolatopsis cynarae</name>
    <dbReference type="NCBI Taxonomy" id="2995223"/>
    <lineage>
        <taxon>Bacteria</taxon>
        <taxon>Bacillati</taxon>
        <taxon>Actinomycetota</taxon>
        <taxon>Actinomycetes</taxon>
        <taxon>Pseudonocardiales</taxon>
        <taxon>Pseudonocardiaceae</taxon>
        <taxon>Amycolatopsis</taxon>
    </lineage>
</organism>
<evidence type="ECO:0000256" key="4">
    <source>
        <dbReference type="ARBA" id="ARBA00023145"/>
    </source>
</evidence>
<dbReference type="Pfam" id="PF01019">
    <property type="entry name" value="G_glu_transpept"/>
    <property type="match status" value="1"/>
</dbReference>
<accession>A0ABY7B1C0</accession>
<keyword evidence="7" id="KW-1185">Reference proteome</keyword>
<proteinExistence type="inferred from homology"/>
<sequence>MRVDPYTWDREEWCEQARRAGPGPKDMARGPAFAVSAQHPCSVRTGEAVLRAGGSAADAVVAMTVVDTVVQPGTSTLGGHLTMLVHDTSSGRTDTLNAGFDSVTGDGDPYDRIAERAGGRAVLVPGLIAGLDAAWQRYGRLPWGELWRPAAYFAREGFPLSQHYALVARSRRQVLTRHPEGRAIFGALVDNSVDSSGATQEAGWIFRQPQLADTLDRIGTDGAGYVYQGPWAQRLVEAVGRLDGRMTLSDLARYQARWHEPLVGTYLGKELRVCPPPHYGGAVVLLALAVAEALGLHERPPRWRSADSFYDEIQAMAGAIAARGQHDEVDDITQRIRRREFIGGPFEPPQGSHSLAAVDADGQLAVATHSVAGLPWGEAGIFVDGIAVNSARYLQPSATIPGDRVRETLATQLVLDNNRPVFAATAMGTGLHGCLMQNTVNVLAHGLDLHQAIDQDRWGFYDYDYQTGRATNAIQTEPFTPGLLDRVEEIGQPLARTDAAGRPYARRDKPQPGHTIAPTIGSWAAVAIDPGTEERLAVTEPRLMGTTTAG</sequence>
<gene>
    <name evidence="6" type="ORF">ORV05_27675</name>
</gene>
<keyword evidence="6" id="KW-0012">Acyltransferase</keyword>
<protein>
    <submittedName>
        <fullName evidence="6">Gamma-glutamyltransferase</fullName>
        <ecNumber evidence="6">2.3.2.2</ecNumber>
    </submittedName>
</protein>
<dbReference type="Proteomes" id="UP001163203">
    <property type="component" value="Chromosome"/>
</dbReference>
<dbReference type="InterPro" id="IPR043137">
    <property type="entry name" value="GGT_ssub_C"/>
</dbReference>
<evidence type="ECO:0000256" key="1">
    <source>
        <dbReference type="ARBA" id="ARBA00009381"/>
    </source>
</evidence>
<dbReference type="PANTHER" id="PTHR43199:SF1">
    <property type="entry name" value="GLUTATHIONE HYDROLASE PROENZYME"/>
    <property type="match status" value="1"/>
</dbReference>
<evidence type="ECO:0000256" key="2">
    <source>
        <dbReference type="ARBA" id="ARBA00022679"/>
    </source>
</evidence>
<dbReference type="RefSeq" id="WP_268754934.1">
    <property type="nucleotide sequence ID" value="NZ_CP113836.1"/>
</dbReference>